<evidence type="ECO:0000313" key="1">
    <source>
        <dbReference type="EMBL" id="GAG90637.1"/>
    </source>
</evidence>
<reference evidence="1" key="1">
    <citation type="journal article" date="2014" name="Front. Microbiol.">
        <title>High frequency of phylogenetically diverse reductive dehalogenase-homologous genes in deep subseafloor sedimentary metagenomes.</title>
        <authorList>
            <person name="Kawai M."/>
            <person name="Futagami T."/>
            <person name="Toyoda A."/>
            <person name="Takaki Y."/>
            <person name="Nishi S."/>
            <person name="Hori S."/>
            <person name="Arai W."/>
            <person name="Tsubouchi T."/>
            <person name="Morono Y."/>
            <person name="Uchiyama I."/>
            <person name="Ito T."/>
            <person name="Fujiyama A."/>
            <person name="Inagaki F."/>
            <person name="Takami H."/>
        </authorList>
    </citation>
    <scope>NUCLEOTIDE SEQUENCE</scope>
    <source>
        <strain evidence="1">Expedition CK06-06</strain>
    </source>
</reference>
<name>X1CBP2_9ZZZZ</name>
<sequence>MKIEILLTAVGSAGWYDLVTKENDITEDVILKLSKGQPKYYAKIEAERLAVALNCDLYENGKLIRESIKK</sequence>
<dbReference type="EMBL" id="BART01028478">
    <property type="protein sequence ID" value="GAG90637.1"/>
    <property type="molecule type" value="Genomic_DNA"/>
</dbReference>
<organism evidence="1">
    <name type="scientific">marine sediment metagenome</name>
    <dbReference type="NCBI Taxonomy" id="412755"/>
    <lineage>
        <taxon>unclassified sequences</taxon>
        <taxon>metagenomes</taxon>
        <taxon>ecological metagenomes</taxon>
    </lineage>
</organism>
<dbReference type="AlphaFoldDB" id="X1CBP2"/>
<accession>X1CBP2</accession>
<gene>
    <name evidence="1" type="ORF">S01H4_50198</name>
</gene>
<comment type="caution">
    <text evidence="1">The sequence shown here is derived from an EMBL/GenBank/DDBJ whole genome shotgun (WGS) entry which is preliminary data.</text>
</comment>
<proteinExistence type="predicted"/>
<protein>
    <submittedName>
        <fullName evidence="1">Uncharacterized protein</fullName>
    </submittedName>
</protein>